<dbReference type="GO" id="GO:0006417">
    <property type="term" value="P:regulation of translation"/>
    <property type="evidence" value="ECO:0007669"/>
    <property type="project" value="UniProtKB-KW"/>
</dbReference>
<dbReference type="CDD" id="cd09858">
    <property type="entry name" value="PIN_MKT1"/>
    <property type="match status" value="1"/>
</dbReference>
<dbReference type="InterPro" id="IPR016135">
    <property type="entry name" value="UBQ-conjugating_enzyme/RWD"/>
</dbReference>
<dbReference type="PROSITE" id="PS50127">
    <property type="entry name" value="UBC_2"/>
    <property type="match status" value="1"/>
</dbReference>
<feature type="domain" description="UBC core" evidence="3">
    <location>
        <begin position="742"/>
        <end position="897"/>
    </location>
</feature>
<dbReference type="InterPro" id="IPR006084">
    <property type="entry name" value="XPG/Rad2"/>
</dbReference>
<dbReference type="VEuPathDB" id="FungiDB:TERG_06307"/>
<dbReference type="SUPFAM" id="SSF54495">
    <property type="entry name" value="UBC-like"/>
    <property type="match status" value="1"/>
</dbReference>
<dbReference type="AlphaFoldDB" id="A0A178F7A1"/>
<reference evidence="4 5" key="1">
    <citation type="submission" date="2016-05" db="EMBL/GenBank/DDBJ databases">
        <title>Genome sequencing of Trichophyton rubrum CMCC(F)T1i isolated from hair.</title>
        <authorList>
            <person name="Zhan P."/>
            <person name="Tao Y."/>
            <person name="Liu W."/>
        </authorList>
    </citation>
    <scope>NUCLEOTIDE SEQUENCE [LARGE SCALE GENOMIC DNA]</scope>
    <source>
        <strain evidence="5">CMCC(F)T1i</strain>
    </source>
</reference>
<evidence type="ECO:0000256" key="2">
    <source>
        <dbReference type="ARBA" id="ARBA00024023"/>
    </source>
</evidence>
<dbReference type="InterPro" id="IPR022040">
    <property type="entry name" value="MKT1_N"/>
</dbReference>
<name>A0A178F7A1_TRIRU</name>
<accession>A0A178F7A1</accession>
<dbReference type="Pfam" id="PF00179">
    <property type="entry name" value="UQ_con"/>
    <property type="match status" value="1"/>
</dbReference>
<dbReference type="Pfam" id="PF12247">
    <property type="entry name" value="MKT1_N"/>
    <property type="match status" value="1"/>
</dbReference>
<evidence type="ECO:0000313" key="4">
    <source>
        <dbReference type="EMBL" id="OAL67825.1"/>
    </source>
</evidence>
<organism evidence="4 5">
    <name type="scientific">Trichophyton rubrum</name>
    <name type="common">Athlete's foot fungus</name>
    <name type="synonym">Epidermophyton rubrum</name>
    <dbReference type="NCBI Taxonomy" id="5551"/>
    <lineage>
        <taxon>Eukaryota</taxon>
        <taxon>Fungi</taxon>
        <taxon>Dikarya</taxon>
        <taxon>Ascomycota</taxon>
        <taxon>Pezizomycotina</taxon>
        <taxon>Eurotiomycetes</taxon>
        <taxon>Eurotiomycetidae</taxon>
        <taxon>Onygenales</taxon>
        <taxon>Arthrodermataceae</taxon>
        <taxon>Trichophyton</taxon>
    </lineage>
</organism>
<proteinExistence type="inferred from homology"/>
<dbReference type="InterPro" id="IPR029060">
    <property type="entry name" value="PIN-like_dom_sf"/>
</dbReference>
<dbReference type="InterPro" id="IPR000608">
    <property type="entry name" value="UBC"/>
</dbReference>
<comment type="caution">
    <text evidence="4">The sequence shown here is derived from an EMBL/GenBank/DDBJ whole genome shotgun (WGS) entry which is preliminary data.</text>
</comment>
<dbReference type="CDD" id="cd09902">
    <property type="entry name" value="H3TH_MKT1"/>
    <property type="match status" value="1"/>
</dbReference>
<sequence>MSTRPLDEWANTRTQTFDLAVLKGSAIGIHATHYLDLHLNHYVTKEPLLIALGGFPFALQANITRELQTLKAADVTPVFVFDGLDAGKPYPDFSAQAENTKALNQAWEYYDQQQADQVVDAFSGAGSAHPESLYKFLQRILQGEGINFIVAPYAASAQLAYLEKDPHRFIDAVFGPAELFLFDVEKIITKMDTDLRHFNWVTKSLCQEELGRLSNQQFADLCLLLGSPFLPTFPPFETPGYGGGKRVNIRDAVGMFNSAGRNALALCAQFEEDQRVHDLDYMDRFKRAFMTVKHHVIMDVDGKVGPLDPENASSDLHELIGQRLPEELYFYISKGILGSRIPNWLTSGELLLTLPLGTEDTPVYRRLLTENLPPIRTQALCLLSNSLHRFYQTKVINVRAWYDDKTDKSIHLKDLPSVKDTISSWRLGSKQLLESVQKFQPLTTKQEIISNVTWRFLQLRGYVDSKHQLTTWGKALETALSSLKPSDNLEEPTFLAVELVRLGILSSKDWFPNISGGPMRGSADEEQRNNLLISRVACFGKIQHKPIGYSGPLSRQLLSFRSLVSTVRSALRDLIEVVLASLLLSGDANRDRDDWTDLSLSLPFIDDNDCGLAIAVRTYLDDLPQEPEPTTEAIREEVRAKGKEWFQHSHSFSENLDMSFQLWDAVFKAIQAANKEPGVDIKSPQRLTQSKPGRICGFRDDITASSSVACEFYPTPQPQLGSITPTYPAQDVRQQEAEQASQRANVVIQELIKMQNSLPPGVTVAKADNLEQWEMDIRVLDDNPIYKDETYRLRFTFSKNYPIEAPEVQFISLPATSETPRPIPMHPHIYSNGIICLDLLGSAGWSPIQSVESVCMSIQSMLTGNTKNERPPGDEEFVRRDTRRPRDIRFIYDDHTV</sequence>
<dbReference type="EMBL" id="LHPM01000009">
    <property type="protein sequence ID" value="OAL67825.1"/>
    <property type="molecule type" value="Genomic_DNA"/>
</dbReference>
<dbReference type="Proteomes" id="UP000243015">
    <property type="component" value="Unassembled WGS sequence"/>
</dbReference>
<dbReference type="Gene3D" id="3.10.110.10">
    <property type="entry name" value="Ubiquitin Conjugating Enzyme"/>
    <property type="match status" value="1"/>
</dbReference>
<dbReference type="PANTHER" id="PTHR11081:SF32">
    <property type="entry name" value="POST-TRANSCRIPTIONAL REGULATOR MKT1"/>
    <property type="match status" value="1"/>
</dbReference>
<gene>
    <name evidence="4" type="ORF">A7C99_0956</name>
</gene>
<dbReference type="InterPro" id="IPR037314">
    <property type="entry name" value="MKT1_H3TH"/>
</dbReference>
<dbReference type="PANTHER" id="PTHR11081">
    <property type="entry name" value="FLAP ENDONUCLEASE FAMILY MEMBER"/>
    <property type="match status" value="1"/>
</dbReference>
<evidence type="ECO:0000259" key="3">
    <source>
        <dbReference type="PROSITE" id="PS50127"/>
    </source>
</evidence>
<dbReference type="VEuPathDB" id="FungiDB:TERG_06308"/>
<dbReference type="Pfam" id="PF12246">
    <property type="entry name" value="MKT1_C"/>
    <property type="match status" value="1"/>
</dbReference>
<keyword evidence="1" id="KW-0810">Translation regulation</keyword>
<protein>
    <recommendedName>
        <fullName evidence="3">UBC core domain-containing protein</fullName>
    </recommendedName>
</protein>
<evidence type="ECO:0000256" key="1">
    <source>
        <dbReference type="ARBA" id="ARBA00022845"/>
    </source>
</evidence>
<dbReference type="FunFam" id="3.10.110.10:FF:000072">
    <property type="entry name" value="Ubiquitin-conjugating enzyme E2 W"/>
    <property type="match status" value="1"/>
</dbReference>
<dbReference type="CDD" id="cd23808">
    <property type="entry name" value="UBCc_UBE2W"/>
    <property type="match status" value="1"/>
</dbReference>
<dbReference type="SUPFAM" id="SSF88723">
    <property type="entry name" value="PIN domain-like"/>
    <property type="match status" value="1"/>
</dbReference>
<evidence type="ECO:0000313" key="5">
    <source>
        <dbReference type="Proteomes" id="UP000243015"/>
    </source>
</evidence>
<dbReference type="InterPro" id="IPR022039">
    <property type="entry name" value="MKT1_C"/>
</dbReference>
<comment type="similarity">
    <text evidence="2">Belongs to the XPG/RAD2 endonuclease family.</text>
</comment>
<dbReference type="SMART" id="SM00212">
    <property type="entry name" value="UBCc"/>
    <property type="match status" value="1"/>
</dbReference>
<dbReference type="PRINTS" id="PR00853">
    <property type="entry name" value="XPGRADSUPER"/>
</dbReference>
<dbReference type="GO" id="GO:0003730">
    <property type="term" value="F:mRNA 3'-UTR binding"/>
    <property type="evidence" value="ECO:0007669"/>
    <property type="project" value="TreeGrafter"/>
</dbReference>
<dbReference type="Gene3D" id="3.40.50.1010">
    <property type="entry name" value="5'-nuclease"/>
    <property type="match status" value="1"/>
</dbReference>